<dbReference type="GO" id="GO:0016887">
    <property type="term" value="F:ATP hydrolysis activity"/>
    <property type="evidence" value="ECO:0007669"/>
    <property type="project" value="InterPro"/>
</dbReference>
<keyword evidence="1" id="KW-0547">Nucleotide-binding</keyword>
<dbReference type="PROSITE" id="PS50893">
    <property type="entry name" value="ABC_TRANSPORTER_2"/>
    <property type="match status" value="1"/>
</dbReference>
<dbReference type="InterPro" id="IPR003439">
    <property type="entry name" value="ABC_transporter-like_ATP-bd"/>
</dbReference>
<dbReference type="InterPro" id="IPR039421">
    <property type="entry name" value="Type_1_exporter"/>
</dbReference>
<keyword evidence="5" id="KW-1185">Reference proteome</keyword>
<evidence type="ECO:0000256" key="2">
    <source>
        <dbReference type="ARBA" id="ARBA00022840"/>
    </source>
</evidence>
<proteinExistence type="predicted"/>
<feature type="domain" description="ABC transporter" evidence="3">
    <location>
        <begin position="55"/>
        <end position="291"/>
    </location>
</feature>
<dbReference type="InterPro" id="IPR027417">
    <property type="entry name" value="P-loop_NTPase"/>
</dbReference>
<evidence type="ECO:0000256" key="1">
    <source>
        <dbReference type="ARBA" id="ARBA00022741"/>
    </source>
</evidence>
<dbReference type="STRING" id="64702.SAMN05443377_1251"/>
<reference evidence="4 5" key="1">
    <citation type="submission" date="2016-10" db="EMBL/GenBank/DDBJ databases">
        <authorList>
            <person name="de Groot N.N."/>
        </authorList>
    </citation>
    <scope>NUCLEOTIDE SEQUENCE [LARGE SCALE GENOMIC DNA]</scope>
    <source>
        <strain evidence="4 5">DSM 16859</strain>
    </source>
</reference>
<organism evidence="4 5">
    <name type="scientific">Propionibacterium cyclohexanicum</name>
    <dbReference type="NCBI Taxonomy" id="64702"/>
    <lineage>
        <taxon>Bacteria</taxon>
        <taxon>Bacillati</taxon>
        <taxon>Actinomycetota</taxon>
        <taxon>Actinomycetes</taxon>
        <taxon>Propionibacteriales</taxon>
        <taxon>Propionibacteriaceae</taxon>
        <taxon>Propionibacterium</taxon>
    </lineage>
</organism>
<dbReference type="CDD" id="cd03228">
    <property type="entry name" value="ABCC_MRP_Like"/>
    <property type="match status" value="1"/>
</dbReference>
<protein>
    <submittedName>
        <fullName evidence="4">ATP-binding cassette, subfamily B</fullName>
    </submittedName>
</protein>
<keyword evidence="2 4" id="KW-0067">ATP-binding</keyword>
<dbReference type="AlphaFoldDB" id="A0A1H9TMC5"/>
<dbReference type="SUPFAM" id="SSF52540">
    <property type="entry name" value="P-loop containing nucleoside triphosphate hydrolases"/>
    <property type="match status" value="1"/>
</dbReference>
<name>A0A1H9TMC5_9ACTN</name>
<dbReference type="InterPro" id="IPR003593">
    <property type="entry name" value="AAA+_ATPase"/>
</dbReference>
<dbReference type="InterPro" id="IPR017871">
    <property type="entry name" value="ABC_transporter-like_CS"/>
</dbReference>
<dbReference type="GO" id="GO:0005524">
    <property type="term" value="F:ATP binding"/>
    <property type="evidence" value="ECO:0007669"/>
    <property type="project" value="UniProtKB-KW"/>
</dbReference>
<evidence type="ECO:0000313" key="5">
    <source>
        <dbReference type="Proteomes" id="UP000198815"/>
    </source>
</evidence>
<evidence type="ECO:0000259" key="3">
    <source>
        <dbReference type="PROSITE" id="PS50893"/>
    </source>
</evidence>
<dbReference type="PANTHER" id="PTHR43394:SF1">
    <property type="entry name" value="ATP-BINDING CASSETTE SUB-FAMILY B MEMBER 10, MITOCHONDRIAL"/>
    <property type="match status" value="1"/>
</dbReference>
<dbReference type="GO" id="GO:0015421">
    <property type="term" value="F:ABC-type oligopeptide transporter activity"/>
    <property type="evidence" value="ECO:0007669"/>
    <property type="project" value="TreeGrafter"/>
</dbReference>
<dbReference type="SMART" id="SM00382">
    <property type="entry name" value="AAA"/>
    <property type="match status" value="1"/>
</dbReference>
<dbReference type="EMBL" id="FOGZ01000025">
    <property type="protein sequence ID" value="SER98089.1"/>
    <property type="molecule type" value="Genomic_DNA"/>
</dbReference>
<dbReference type="Pfam" id="PF00005">
    <property type="entry name" value="ABC_tran"/>
    <property type="match status" value="1"/>
</dbReference>
<evidence type="ECO:0000313" key="4">
    <source>
        <dbReference type="EMBL" id="SER98089.1"/>
    </source>
</evidence>
<dbReference type="Proteomes" id="UP000198815">
    <property type="component" value="Unassembled WGS sequence"/>
</dbReference>
<dbReference type="PROSITE" id="PS00211">
    <property type="entry name" value="ABC_TRANSPORTER_1"/>
    <property type="match status" value="1"/>
</dbReference>
<accession>A0A1H9TMC5</accession>
<dbReference type="PANTHER" id="PTHR43394">
    <property type="entry name" value="ATP-DEPENDENT PERMEASE MDL1, MITOCHONDRIAL"/>
    <property type="match status" value="1"/>
</dbReference>
<sequence length="295" mass="32594">MGILSATSAVSNLGFTLGSIMVEIPAVHSFREYIAKISVPTTYVPIRTSSDELDIRNVTVRYAESTRPAVNNFSLTVHKGEMIAIVGANGAGKTSLVNALIGLAPMASGQITIDGSPITALGPEERLSYFGVLNQDYGRYEITVRENLRMGSRHALSDEEYWLSLDFTNASGFVRELPDGLDTLLGEQWGGAGLSGGQWQRLALSRIILRNAGIWLLDEPTSAIDAETEEEIFQFLSKNRNDRIIIVVSHRSWTLKAMDRIYVMKQGSLLQVGSYKELLSQPNGEFSRMFRSQRD</sequence>
<dbReference type="Gene3D" id="3.40.50.300">
    <property type="entry name" value="P-loop containing nucleotide triphosphate hydrolases"/>
    <property type="match status" value="1"/>
</dbReference>
<gene>
    <name evidence="4" type="ORF">SAMN05443377_1251</name>
</gene>